<evidence type="ECO:0000313" key="3">
    <source>
        <dbReference type="WBParaSite" id="ACAC_0000589701-mRNA-1"/>
    </source>
</evidence>
<accession>A0A0K0D752</accession>
<name>A0A0K0D752_ANGCA</name>
<reference evidence="2" key="1">
    <citation type="submission" date="2012-09" db="EMBL/GenBank/DDBJ databases">
        <authorList>
            <person name="Martin A.A."/>
        </authorList>
    </citation>
    <scope>NUCLEOTIDE SEQUENCE</scope>
</reference>
<organism evidence="2 3">
    <name type="scientific">Angiostrongylus cantonensis</name>
    <name type="common">Rat lungworm</name>
    <dbReference type="NCBI Taxonomy" id="6313"/>
    <lineage>
        <taxon>Eukaryota</taxon>
        <taxon>Metazoa</taxon>
        <taxon>Ecdysozoa</taxon>
        <taxon>Nematoda</taxon>
        <taxon>Chromadorea</taxon>
        <taxon>Rhabditida</taxon>
        <taxon>Rhabditina</taxon>
        <taxon>Rhabditomorpha</taxon>
        <taxon>Strongyloidea</taxon>
        <taxon>Metastrongylidae</taxon>
        <taxon>Angiostrongylus</taxon>
    </lineage>
</organism>
<dbReference type="Proteomes" id="UP000035642">
    <property type="component" value="Unassembled WGS sequence"/>
</dbReference>
<evidence type="ECO:0000256" key="1">
    <source>
        <dbReference type="SAM" id="MobiDB-lite"/>
    </source>
</evidence>
<sequence length="101" mass="11113">MYEGTVSPTRPAHAGASDYGRPGRGRHRSGISPTLFVDFPSRVCPRTMLRELPGNAVFTPSTTATAPRNDTETEAAAYFKRVCLIISTRRNVAEKTAFRKL</sequence>
<evidence type="ECO:0000313" key="2">
    <source>
        <dbReference type="Proteomes" id="UP000035642"/>
    </source>
</evidence>
<proteinExistence type="predicted"/>
<feature type="region of interest" description="Disordered" evidence="1">
    <location>
        <begin position="1"/>
        <end position="33"/>
    </location>
</feature>
<dbReference type="WBParaSite" id="ACAC_0000589701-mRNA-1">
    <property type="protein sequence ID" value="ACAC_0000589701-mRNA-1"/>
    <property type="gene ID" value="ACAC_0000589701"/>
</dbReference>
<dbReference type="AlphaFoldDB" id="A0A0K0D752"/>
<protein>
    <submittedName>
        <fullName evidence="3">Transposase</fullName>
    </submittedName>
</protein>
<keyword evidence="2" id="KW-1185">Reference proteome</keyword>
<reference evidence="3" key="2">
    <citation type="submission" date="2017-02" db="UniProtKB">
        <authorList>
            <consortium name="WormBaseParasite"/>
        </authorList>
    </citation>
    <scope>IDENTIFICATION</scope>
</reference>